<feature type="compositionally biased region" description="Acidic residues" evidence="2">
    <location>
        <begin position="779"/>
        <end position="789"/>
    </location>
</feature>
<evidence type="ECO:0000313" key="4">
    <source>
        <dbReference type="Proteomes" id="UP000304928"/>
    </source>
</evidence>
<feature type="coiled-coil region" evidence="1">
    <location>
        <begin position="412"/>
        <end position="488"/>
    </location>
</feature>
<feature type="region of interest" description="Disordered" evidence="2">
    <location>
        <begin position="634"/>
        <end position="653"/>
    </location>
</feature>
<dbReference type="EMBL" id="QZAR01000008">
    <property type="protein sequence ID" value="THW96463.1"/>
    <property type="molecule type" value="Genomic_DNA"/>
</dbReference>
<organism evidence="3 4">
    <name type="scientific">Aureobasidium pullulans</name>
    <name type="common">Black yeast</name>
    <name type="synonym">Pullularia pullulans</name>
    <dbReference type="NCBI Taxonomy" id="5580"/>
    <lineage>
        <taxon>Eukaryota</taxon>
        <taxon>Fungi</taxon>
        <taxon>Dikarya</taxon>
        <taxon>Ascomycota</taxon>
        <taxon>Pezizomycotina</taxon>
        <taxon>Dothideomycetes</taxon>
        <taxon>Dothideomycetidae</taxon>
        <taxon>Dothideales</taxon>
        <taxon>Saccotheciaceae</taxon>
        <taxon>Aureobasidium</taxon>
    </lineage>
</organism>
<reference evidence="3 4" key="1">
    <citation type="submission" date="2018-10" db="EMBL/GenBank/DDBJ databases">
        <title>Fifty Aureobasidium pullulans genomes reveal a recombining polyextremotolerant generalist.</title>
        <authorList>
            <person name="Gostincar C."/>
            <person name="Turk M."/>
            <person name="Zajc J."/>
            <person name="Gunde-Cimerman N."/>
        </authorList>
    </citation>
    <scope>NUCLEOTIDE SEQUENCE [LARGE SCALE GENOMIC DNA]</scope>
    <source>
        <strain evidence="3 4">EXF-10507</strain>
    </source>
</reference>
<comment type="caution">
    <text evidence="3">The sequence shown here is derived from an EMBL/GenBank/DDBJ whole genome shotgun (WGS) entry which is preliminary data.</text>
</comment>
<sequence length="983" mass="106959">MANDLSLETELVLETTGEVGNAALAIACNVGDLADVVEHVATGKEQDGDQADCGPEVAALEDGQSVWSSNGKGGDGTENGNSGCDDLDVVDGADNRWCRTRNMAREPGVDRFGTDDTVLSVPSGEVEAERLSIRLGIRTDGGREVEKDGSSGEHQGLESSLAIDKVEGSKDQLGLLLLVSFGPTLAQEVPLGLEFVTDGTSESGLEGSQENGNTIVAGGSGQFGVFIVVELEGSSCRQLLRSVITELVARCFLCGQSCKRQQEGCHGLEELHAELTRWAGTTDGRLKLLSTRRDLTTYASCPQARPLGAWHCGASGEEAAGQGGLNSGCCRAFDKQTSRLPSRPSRIATKPKPARGRRSDILSMANAKMAPINVAHTSTSTNYDQSLQSASLELKYERSTHLVDIISKDENLRKMRFDKHKLEDDNEELRELLTQEEDRSESLEKTVNDNLARAEDAEAHAIDLQTDLQAAEQELSILRAEANALRNVTTDSEKLLTEKLDLARQLSTLKPELDHLRAQVEANQDLLSEKLALQRQISEIQTELDHAKSEAKRAIAKRRNTQHDLNQQDEIDDLRKALTREKRLREKAQEDLEAAQAELEREKETAQRKNTTEAAKAEENASVQVETEELRRQLAKERKERERTEKTQQKIQSDWDATKAILDDKLNQFRTKLKSTKEKLKETEAQLDEAQRSAAADARSMPVATEKATKQTKKRNAAQMDPDSQKLGTPGQAKPAKKGRKAAAVGDKSTFSITPFLNRTMSIAPESPEHAAEVPAEAAAEESESEIEADSPTAPSVRPTTETAPKPLATVPASKSNIKKAKPTAEPKPKKQTKKQALEQVVEEVEPTSQEEAPAATTKVPTFKAKKTADGETKPKPKQRKSLATFAAFTHEPEPEKKQKKRKLGGLGKTLFDDEDDAPSKPLPGRGNGLFGATRLGPLAAGGVRGSFIGGRGKKKSGLLTADDGFMFSPLKKERKAMASFIQ</sequence>
<name>A0A4S9BUD8_AURPU</name>
<dbReference type="AlphaFoldDB" id="A0A4S9BUD8"/>
<accession>A0A4S9BUD8</accession>
<evidence type="ECO:0000313" key="3">
    <source>
        <dbReference type="EMBL" id="THW96463.1"/>
    </source>
</evidence>
<feature type="region of interest" description="Disordered" evidence="2">
    <location>
        <begin position="598"/>
        <end position="628"/>
    </location>
</feature>
<evidence type="ECO:0000256" key="1">
    <source>
        <dbReference type="SAM" id="Coils"/>
    </source>
</evidence>
<feature type="compositionally biased region" description="Polar residues" evidence="2">
    <location>
        <begin position="749"/>
        <end position="761"/>
    </location>
</feature>
<proteinExistence type="predicted"/>
<evidence type="ECO:0000256" key="2">
    <source>
        <dbReference type="SAM" id="MobiDB-lite"/>
    </source>
</evidence>
<feature type="region of interest" description="Disordered" evidence="2">
    <location>
        <begin position="61"/>
        <end position="86"/>
    </location>
</feature>
<feature type="region of interest" description="Disordered" evidence="2">
    <location>
        <begin position="676"/>
        <end position="936"/>
    </location>
</feature>
<gene>
    <name evidence="3" type="ORF">D6D15_00937</name>
</gene>
<protein>
    <submittedName>
        <fullName evidence="3">Uncharacterized protein</fullName>
    </submittedName>
</protein>
<dbReference type="Proteomes" id="UP000304928">
    <property type="component" value="Unassembled WGS sequence"/>
</dbReference>
<keyword evidence="1" id="KW-0175">Coiled coil</keyword>
<feature type="compositionally biased region" description="Basic and acidic residues" evidence="2">
    <location>
        <begin position="634"/>
        <end position="648"/>
    </location>
</feature>
<feature type="compositionally biased region" description="Basic and acidic residues" evidence="2">
    <location>
        <begin position="598"/>
        <end position="619"/>
    </location>
</feature>